<dbReference type="Pfam" id="PF24545">
    <property type="entry name" value="Ig_TPPC8_1st"/>
    <property type="match status" value="1"/>
</dbReference>
<reference evidence="2 3" key="1">
    <citation type="submission" date="2023-08" db="EMBL/GenBank/DDBJ databases">
        <title>A Necator americanus chromosomal reference genome.</title>
        <authorList>
            <person name="Ilik V."/>
            <person name="Petrzelkova K.J."/>
            <person name="Pardy F."/>
            <person name="Fuh T."/>
            <person name="Niatou-Singa F.S."/>
            <person name="Gouil Q."/>
            <person name="Baker L."/>
            <person name="Ritchie M.E."/>
            <person name="Jex A.R."/>
            <person name="Gazzola D."/>
            <person name="Li H."/>
            <person name="Toshio Fujiwara R."/>
            <person name="Zhan B."/>
            <person name="Aroian R.V."/>
            <person name="Pafco B."/>
            <person name="Schwarz E.M."/>
        </authorList>
    </citation>
    <scope>NUCLEOTIDE SEQUENCE [LARGE SCALE GENOMIC DNA]</scope>
    <source>
        <strain evidence="2 3">Aroian</strain>
        <tissue evidence="2">Whole animal</tissue>
    </source>
</reference>
<sequence>MESPLVAVIASSAAESRIRERGFNSISRLIQPFASHAITIRDPSTSQQVSARVTLDFRDLNKEGHLLTLSVLPHVLHELLRSKTKLSDALDSFSAGLRRWAEPVEQETFRTYLACVFVVAGCEENPMSELSKLVQIQHTQQHSSVDSKVRTPSHCAPPKWTSPNTLKHYFLLHDVTGDDEDRSKEVFNEMCSTYGVDACQILRIGEGRDPDELPDVWSDAEEDEIILSLGLRRAVQHATASAMAQQTIERKPAATSTVSTISPSYAMVQSSNLSSTEINGFPGGAQLPSRGGRNISSIDRENLRNITQKFLKDCLVPHVERLMRTLFEQLAARRGLIGKSLTSGMKKWFGGGSGGNLASLSAVSFPPESLEMQSRRLADLAFMFGLFSFAYSQYRSVKKDFEHSQAFLHHAAATEMAAMALYFSDSSISPKHFPRHYFEAALENQLNYSGKYTSVMRCALNAATVLGNLKMVKESASLLSLVSSLDNDMCVAVAQAHASRYFEEAGMTRKAAFYRVLAGNRFMKAGLKQNALECYRLALHKYINTCWDSVEDHLSAILSTDTTDRKVALECACRLLRESDLQTDVNHAAFVDSFVETLTRFNTGGEADPFLLPIPLINMQSVRVVCGERPQTEDVPINNDIAWLDIERAAFHILSGSSTAFRPTHLVSDNETDNQRMRSTPPDERFWVEFILRNPLKTSLTIQNVKLGITDIHMKEGCENEQPFNGQELISNLVLSSEESRKIVLWVRPSPHILRFRVENVLLQVTSSSGISVSGFLPFNLKGKRLNRNPKQMKSVAYAADERLHVNVAQKRWPLLDFRVVRKKQPQVFCGQAVTLNVDVENIGQELVTGLCIATDGVDCISVETLDMLGSKKQITACYAATSTAVRTFDIEGVCVPVSGQIRISITVRAPPSAHSERKIGLLFFYRGENQTYREWRTVVALVPIPLFEASASVVDETHGIVAITMKNVMLASDAALARCEVARIRLVRQRIDSRGHWNETDASDFSLQPVRVGPVQLDCEQSCNVCVSTSCIKTGSDDGEVAKSSWSFTPMPPDPPCWPPSLPDFTKETDEQYDVVEDFFQLAIFWKASVVNDEGHVSSVVGETFIVEPLSTKLRIPGMSISSSSALDDAEKEVRMRMTNSESTSLVISCRPIRATIHDFEKNRLCQIPLEVSVANMDDMKRLVDVTLRYTPKVCEAVSSVTQLPPENRQLWWIDREVVKATIRSGECSVFRFVISISQPSVYDVAGSQLLLHAIFDDGETKTFKVPNTLAVVGSV</sequence>
<evidence type="ECO:0000313" key="3">
    <source>
        <dbReference type="Proteomes" id="UP001303046"/>
    </source>
</evidence>
<dbReference type="InterPro" id="IPR024420">
    <property type="entry name" value="TRAPP_III_complex_Trs85"/>
</dbReference>
<dbReference type="PANTHER" id="PTHR12975">
    <property type="entry name" value="TRANSPORT PROTEIN TRAPP"/>
    <property type="match status" value="1"/>
</dbReference>
<dbReference type="Proteomes" id="UP001303046">
    <property type="component" value="Unassembled WGS sequence"/>
</dbReference>
<feature type="domain" description="TPPC8 first Ig-like" evidence="1">
    <location>
        <begin position="641"/>
        <end position="821"/>
    </location>
</feature>
<dbReference type="PANTHER" id="PTHR12975:SF6">
    <property type="entry name" value="TRAFFICKING PROTEIN PARTICLE COMPLEX SUBUNIT 8"/>
    <property type="match status" value="1"/>
</dbReference>
<dbReference type="InterPro" id="IPR058541">
    <property type="entry name" value="Ig_TPPC8_1st"/>
</dbReference>
<comment type="caution">
    <text evidence="2">The sequence shown here is derived from an EMBL/GenBank/DDBJ whole genome shotgun (WGS) entry which is preliminary data.</text>
</comment>
<evidence type="ECO:0000313" key="2">
    <source>
        <dbReference type="EMBL" id="KAK6730052.1"/>
    </source>
</evidence>
<evidence type="ECO:0000259" key="1">
    <source>
        <dbReference type="Pfam" id="PF24545"/>
    </source>
</evidence>
<keyword evidence="3" id="KW-1185">Reference proteome</keyword>
<protein>
    <recommendedName>
        <fullName evidence="1">TPPC8 first Ig-like domain-containing protein</fullName>
    </recommendedName>
</protein>
<organism evidence="2 3">
    <name type="scientific">Necator americanus</name>
    <name type="common">Human hookworm</name>
    <dbReference type="NCBI Taxonomy" id="51031"/>
    <lineage>
        <taxon>Eukaryota</taxon>
        <taxon>Metazoa</taxon>
        <taxon>Ecdysozoa</taxon>
        <taxon>Nematoda</taxon>
        <taxon>Chromadorea</taxon>
        <taxon>Rhabditida</taxon>
        <taxon>Rhabditina</taxon>
        <taxon>Rhabditomorpha</taxon>
        <taxon>Strongyloidea</taxon>
        <taxon>Ancylostomatidae</taxon>
        <taxon>Bunostominae</taxon>
        <taxon>Necator</taxon>
    </lineage>
</organism>
<proteinExistence type="predicted"/>
<name>A0ABR1BUJ3_NECAM</name>
<dbReference type="EMBL" id="JAVFWL010000001">
    <property type="protein sequence ID" value="KAK6730052.1"/>
    <property type="molecule type" value="Genomic_DNA"/>
</dbReference>
<dbReference type="Pfam" id="PF12739">
    <property type="entry name" value="TRAPPC-Trs85"/>
    <property type="match status" value="1"/>
</dbReference>
<gene>
    <name evidence="2" type="primary">Necator_chrI.g2986</name>
    <name evidence="2" type="ORF">RB195_006857</name>
</gene>
<accession>A0ABR1BUJ3</accession>